<dbReference type="Proteomes" id="UP000259026">
    <property type="component" value="Segment"/>
</dbReference>
<name>A0A385EDA2_9CAUD</name>
<accession>A0A385EDA2</accession>
<reference evidence="1" key="2">
    <citation type="submission" date="2018-09" db="EMBL/GenBank/DDBJ databases">
        <title>Giant CbK-like Caulobacter bacteriophages have genetically divergent genomes.</title>
        <authorList>
            <person name="Wilson K."/>
            <person name="Ely B."/>
        </authorList>
    </citation>
    <scope>NUCLEOTIDE SEQUENCE [LARGE SCALE GENOMIC DNA]</scope>
</reference>
<proteinExistence type="predicted"/>
<sequence length="113" mass="12201">MDWKIVRLYVTYTTVDDRGAVGGVVGYFASSGEADHAATGKGYFGGMGTVRERYAIKVDGRYYLLADGAEKGFPASDLNIDLIAQRGRQKAEAKSAAMAALTPEQRKDLGLDF</sequence>
<dbReference type="EMBL" id="MH588545">
    <property type="protein sequence ID" value="AXQ68718.1"/>
    <property type="molecule type" value="Genomic_DNA"/>
</dbReference>
<organism evidence="1 2">
    <name type="scientific">Caulobacter phage CcrPW</name>
    <dbReference type="NCBI Taxonomy" id="2283271"/>
    <lineage>
        <taxon>Viruses</taxon>
        <taxon>Duplodnaviria</taxon>
        <taxon>Heunggongvirae</taxon>
        <taxon>Uroviricota</taxon>
        <taxon>Caudoviricetes</taxon>
        <taxon>Jeanschmidtviridae</taxon>
        <taxon>Colossusvirus</taxon>
        <taxon>Colossusvirus PW</taxon>
    </lineage>
</organism>
<protein>
    <submittedName>
        <fullName evidence="1">Uncharacterized protein</fullName>
    </submittedName>
</protein>
<evidence type="ECO:0000313" key="2">
    <source>
        <dbReference type="Proteomes" id="UP000259026"/>
    </source>
</evidence>
<reference evidence="1" key="1">
    <citation type="submission" date="2018-07" db="EMBL/GenBank/DDBJ databases">
        <authorList>
            <person name="Quirk P.G."/>
            <person name="Krulwich T.A."/>
        </authorList>
    </citation>
    <scope>NUCLEOTIDE SEQUENCE</scope>
</reference>
<keyword evidence="2" id="KW-1185">Reference proteome</keyword>
<gene>
    <name evidence="1" type="ORF">CcrPW_gp179c</name>
</gene>
<evidence type="ECO:0000313" key="1">
    <source>
        <dbReference type="EMBL" id="AXQ68718.1"/>
    </source>
</evidence>